<dbReference type="InterPro" id="IPR004681">
    <property type="entry name" value="TRAP_DctM"/>
</dbReference>
<dbReference type="PANTHER" id="PTHR33362:SF7">
    <property type="entry name" value="SLL1103 PROTEIN"/>
    <property type="match status" value="1"/>
</dbReference>
<reference evidence="9 10" key="1">
    <citation type="submission" date="2023-08" db="EMBL/GenBank/DDBJ databases">
        <title>Implementing the SeqCode for naming new Mesorhizobium species isolated from Vachellia karroo root nodules.</title>
        <authorList>
            <person name="Van Lill M."/>
        </authorList>
    </citation>
    <scope>NUCLEOTIDE SEQUENCE [LARGE SCALE GENOMIC DNA]</scope>
    <source>
        <strain evidence="9 10">MSK 1335</strain>
    </source>
</reference>
<keyword evidence="7" id="KW-0813">Transport</keyword>
<accession>A0ABU4ZQZ1</accession>
<dbReference type="EMBL" id="JAVIJF010000020">
    <property type="protein sequence ID" value="MDX8527821.1"/>
    <property type="molecule type" value="Genomic_DNA"/>
</dbReference>
<comment type="function">
    <text evidence="7">Part of the tripartite ATP-independent periplasmic (TRAP) transport system.</text>
</comment>
<keyword evidence="2" id="KW-1003">Cell membrane</keyword>
<evidence type="ECO:0000256" key="2">
    <source>
        <dbReference type="ARBA" id="ARBA00022475"/>
    </source>
</evidence>
<dbReference type="RefSeq" id="WP_320235766.1">
    <property type="nucleotide sequence ID" value="NZ_JAVIJF010000020.1"/>
</dbReference>
<proteinExistence type="inferred from homology"/>
<keyword evidence="3 7" id="KW-0997">Cell inner membrane</keyword>
<feature type="domain" description="TRAP C4-dicarboxylate transport system permease DctM subunit" evidence="8">
    <location>
        <begin position="16"/>
        <end position="443"/>
    </location>
</feature>
<dbReference type="Proteomes" id="UP001276840">
    <property type="component" value="Unassembled WGS sequence"/>
</dbReference>
<evidence type="ECO:0000256" key="1">
    <source>
        <dbReference type="ARBA" id="ARBA00004429"/>
    </source>
</evidence>
<dbReference type="InterPro" id="IPR010656">
    <property type="entry name" value="DctM"/>
</dbReference>
<keyword evidence="5 7" id="KW-1133">Transmembrane helix</keyword>
<comment type="caution">
    <text evidence="9">The sequence shown here is derived from an EMBL/GenBank/DDBJ whole genome shotgun (WGS) entry which is preliminary data.</text>
</comment>
<feature type="transmembrane region" description="Helical" evidence="7">
    <location>
        <begin position="7"/>
        <end position="29"/>
    </location>
</feature>
<evidence type="ECO:0000256" key="7">
    <source>
        <dbReference type="RuleBase" id="RU369079"/>
    </source>
</evidence>
<feature type="transmembrane region" description="Helical" evidence="7">
    <location>
        <begin position="65"/>
        <end position="84"/>
    </location>
</feature>
<comment type="similarity">
    <text evidence="7">Belongs to the TRAP transporter large permease family.</text>
</comment>
<evidence type="ECO:0000256" key="6">
    <source>
        <dbReference type="ARBA" id="ARBA00023136"/>
    </source>
</evidence>
<comment type="subunit">
    <text evidence="7">The complex comprises the extracytoplasmic solute receptor protein and the two transmembrane proteins.</text>
</comment>
<evidence type="ECO:0000313" key="10">
    <source>
        <dbReference type="Proteomes" id="UP001276840"/>
    </source>
</evidence>
<feature type="transmembrane region" description="Helical" evidence="7">
    <location>
        <begin position="230"/>
        <end position="248"/>
    </location>
</feature>
<evidence type="ECO:0000256" key="3">
    <source>
        <dbReference type="ARBA" id="ARBA00022519"/>
    </source>
</evidence>
<feature type="transmembrane region" description="Helical" evidence="7">
    <location>
        <begin position="284"/>
        <end position="306"/>
    </location>
</feature>
<evidence type="ECO:0000313" key="9">
    <source>
        <dbReference type="EMBL" id="MDX8527821.1"/>
    </source>
</evidence>
<keyword evidence="6 7" id="KW-0472">Membrane</keyword>
<sequence length="456" mass="48859">MGLELPILWLSILMFGGLGVLLLLGLPMAFCTGSLAVLFLFLFGNSAMLNMLPSRVFPFMTDYQLSAVPLFIFMAAILEKAGIIEELFDVVYKWLGGLKGGLASATVISCTLLAAMVGVVGATEVTMGMIALPAMLRRNYDAKLACGSLLAGGTLGILIPPSVMAIVYAVVAQQSLGELLIGSVFPGLLLSGMYVAYVTARCYINPKLGPALPPNERIAFAQKIRLLRRTFMPILLILLVLGVIFMGIATPVEAAGIGTFGAFIVCAAHRRLTWGTIREASGSTLKATAMVMWIFFGATMFVGFFILKGGQNFVAESILGTGLAPYGVLVLMMVILFVLGMFLDWVGILLLTVPIFLPILKSLQFGGAFGFAGVAPEDVPLWYGVIFMVNMQMAFLSPPFGYSLFYLKSVAPPEISMATIFRSAVPFLCLQAIGVSLCIVFPSIVVWLPKVMYGGN</sequence>
<feature type="transmembrane region" description="Helical" evidence="7">
    <location>
        <begin position="355"/>
        <end position="375"/>
    </location>
</feature>
<dbReference type="PIRSF" id="PIRSF006066">
    <property type="entry name" value="HI0050"/>
    <property type="match status" value="1"/>
</dbReference>
<organism evidence="9 10">
    <name type="scientific">Mesorhizobium montanum</name>
    <dbReference type="NCBI Taxonomy" id="3072323"/>
    <lineage>
        <taxon>Bacteria</taxon>
        <taxon>Pseudomonadati</taxon>
        <taxon>Pseudomonadota</taxon>
        <taxon>Alphaproteobacteria</taxon>
        <taxon>Hyphomicrobiales</taxon>
        <taxon>Phyllobacteriaceae</taxon>
        <taxon>Mesorhizobium</taxon>
    </lineage>
</organism>
<keyword evidence="10" id="KW-1185">Reference proteome</keyword>
<evidence type="ECO:0000256" key="4">
    <source>
        <dbReference type="ARBA" id="ARBA00022692"/>
    </source>
</evidence>
<gene>
    <name evidence="9" type="ORF">RFM68_25315</name>
</gene>
<evidence type="ECO:0000259" key="8">
    <source>
        <dbReference type="Pfam" id="PF06808"/>
    </source>
</evidence>
<feature type="transmembrane region" description="Helical" evidence="7">
    <location>
        <begin position="176"/>
        <end position="197"/>
    </location>
</feature>
<protein>
    <recommendedName>
        <fullName evidence="7">TRAP transporter large permease protein</fullName>
    </recommendedName>
</protein>
<dbReference type="NCBIfam" id="TIGR00786">
    <property type="entry name" value="dctM"/>
    <property type="match status" value="1"/>
</dbReference>
<feature type="transmembrane region" description="Helical" evidence="7">
    <location>
        <begin position="427"/>
        <end position="448"/>
    </location>
</feature>
<evidence type="ECO:0000256" key="5">
    <source>
        <dbReference type="ARBA" id="ARBA00022989"/>
    </source>
</evidence>
<feature type="transmembrane region" description="Helical" evidence="7">
    <location>
        <begin position="144"/>
        <end position="170"/>
    </location>
</feature>
<feature type="transmembrane region" description="Helical" evidence="7">
    <location>
        <begin position="381"/>
        <end position="407"/>
    </location>
</feature>
<feature type="transmembrane region" description="Helical" evidence="7">
    <location>
        <begin position="104"/>
        <end position="132"/>
    </location>
</feature>
<keyword evidence="4 7" id="KW-0812">Transmembrane</keyword>
<comment type="subcellular location">
    <subcellularLocation>
        <location evidence="1 7">Cell inner membrane</location>
        <topology evidence="1 7">Multi-pass membrane protein</topology>
    </subcellularLocation>
</comment>
<feature type="transmembrane region" description="Helical" evidence="7">
    <location>
        <begin position="326"/>
        <end position="348"/>
    </location>
</feature>
<dbReference type="PANTHER" id="PTHR33362">
    <property type="entry name" value="SIALIC ACID TRAP TRANSPORTER PERMEASE PROTEIN SIAT-RELATED"/>
    <property type="match status" value="1"/>
</dbReference>
<feature type="transmembrane region" description="Helical" evidence="7">
    <location>
        <begin position="254"/>
        <end position="272"/>
    </location>
</feature>
<dbReference type="Pfam" id="PF06808">
    <property type="entry name" value="DctM"/>
    <property type="match status" value="1"/>
</dbReference>
<name>A0ABU4ZQZ1_9HYPH</name>